<dbReference type="Proteomes" id="UP000789525">
    <property type="component" value="Unassembled WGS sequence"/>
</dbReference>
<gene>
    <name evidence="1" type="ORF">ACOLOM_LOCUS2681</name>
</gene>
<dbReference type="EMBL" id="CAJVPT010003628">
    <property type="protein sequence ID" value="CAG8498216.1"/>
    <property type="molecule type" value="Genomic_DNA"/>
</dbReference>
<name>A0ACA9KZ04_9GLOM</name>
<evidence type="ECO:0000313" key="1">
    <source>
        <dbReference type="EMBL" id="CAG8498216.1"/>
    </source>
</evidence>
<evidence type="ECO:0000313" key="2">
    <source>
        <dbReference type="Proteomes" id="UP000789525"/>
    </source>
</evidence>
<protein>
    <submittedName>
        <fullName evidence="1">11605_t:CDS:1</fullName>
    </submittedName>
</protein>
<proteinExistence type="predicted"/>
<organism evidence="1 2">
    <name type="scientific">Acaulospora colombiana</name>
    <dbReference type="NCBI Taxonomy" id="27376"/>
    <lineage>
        <taxon>Eukaryota</taxon>
        <taxon>Fungi</taxon>
        <taxon>Fungi incertae sedis</taxon>
        <taxon>Mucoromycota</taxon>
        <taxon>Glomeromycotina</taxon>
        <taxon>Glomeromycetes</taxon>
        <taxon>Diversisporales</taxon>
        <taxon>Acaulosporaceae</taxon>
        <taxon>Acaulospora</taxon>
    </lineage>
</organism>
<accession>A0ACA9KZ04</accession>
<comment type="caution">
    <text evidence="1">The sequence shown here is derived from an EMBL/GenBank/DDBJ whole genome shotgun (WGS) entry which is preliminary data.</text>
</comment>
<reference evidence="1" key="1">
    <citation type="submission" date="2021-06" db="EMBL/GenBank/DDBJ databases">
        <authorList>
            <person name="Kallberg Y."/>
            <person name="Tangrot J."/>
            <person name="Rosling A."/>
        </authorList>
    </citation>
    <scope>NUCLEOTIDE SEQUENCE</scope>
    <source>
        <strain evidence="1">CL356</strain>
    </source>
</reference>
<sequence length="965" mass="106785">MVDVAPYRISSEALLAINTFLDELLYFLVESARSLELVRIKMAIGQVLPTSLGKNAVQEAELELKTYVESGSYDRTQERTIEINPFPLQKVFEQFRVKCKFFSTLGERGIDDRDPDSIPDLYGSEGIHIAPSLAIYLTAVLEYVGEYIIISVAKASERHGVELAKGREVYVALIEDAQISPLFRRTNLKLELEAQRVASPTSPIPSAYATSGSTKSFHLGGTFPVNKDGDNLLRSPTSPMSLGPTMREFYNGTREGNGLGKDSAPSSPIISVGDGKNLGVRSTKSMQSLQNRREKEMDIRSVSSAEESVEKMKSFEHLISGNQTMKVSLTPNRLITIEPKGKEESLYEFLKNTSPETALNDPTGRIKKKDSKVDLFQRRGRAIDKLEKVSERSTPSSPRYTPLIPSEKSSPSSLHSATVIRKLSTRSGGGGEPSKSHSAPLPSSKPTSPSHLNPSLRHSKTVDQIQSASHQHLHASKSTGHLQDDGKSISKKVRSARPEPLNLDDDDDLFYPEGQRRPKRKHQAQDLIDFLNTTPPSEMTEFPRSVKEGTSIESGKKKEKKFKKLLLKLMKSPPSNENSTLDHGNSSNSPDLSTTNSRGSNSTSVTSAGKMPRYVKIQIPQMPTKEENREQSIFDRVEQARHARHMSRASLSGSTRSVQTPNRTTFSVNEGIQSPTSNAGPEVTSCDNRVGIEHSMQSPSNKSNNAHFPPVTEHTSVISSKSNDINITRNNYKTSPVSAKIPDKFTSPVSANVPSRIVSPVSATVPDDKIVSPPVSTVLPDNISREDRSQTLMQKEQNNQQQQHNASPIPIKDELQSNPSESIRAQNVDKIPPKHKSTSTNPIPTPSITKSSISKKQSKKSKEIVRRPDGFLRDIISAELRCKEDDKVQQQIIIEYTEEEEREEALVVEWLLGTGLAFKSAMTYVDIVQVYEENPDMQNQDDGDVIVAREDDAEVTKDPILHIVV</sequence>
<keyword evidence="2" id="KW-1185">Reference proteome</keyword>